<reference evidence="1 2" key="1">
    <citation type="submission" date="2019-05" db="EMBL/GenBank/DDBJ databases">
        <title>Another draft genome of Portunus trituberculatus and its Hox gene families provides insights of decapod evolution.</title>
        <authorList>
            <person name="Jeong J.-H."/>
            <person name="Song I."/>
            <person name="Kim S."/>
            <person name="Choi T."/>
            <person name="Kim D."/>
            <person name="Ryu S."/>
            <person name="Kim W."/>
        </authorList>
    </citation>
    <scope>NUCLEOTIDE SEQUENCE [LARGE SCALE GENOMIC DNA]</scope>
    <source>
        <tissue evidence="1">Muscle</tissue>
    </source>
</reference>
<gene>
    <name evidence="1" type="ORF">E2C01_038916</name>
</gene>
<evidence type="ECO:0000313" key="2">
    <source>
        <dbReference type="Proteomes" id="UP000324222"/>
    </source>
</evidence>
<evidence type="ECO:0000313" key="1">
    <source>
        <dbReference type="EMBL" id="MPC45224.1"/>
    </source>
</evidence>
<keyword evidence="2" id="KW-1185">Reference proteome</keyword>
<organism evidence="1 2">
    <name type="scientific">Portunus trituberculatus</name>
    <name type="common">Swimming crab</name>
    <name type="synonym">Neptunus trituberculatus</name>
    <dbReference type="NCBI Taxonomy" id="210409"/>
    <lineage>
        <taxon>Eukaryota</taxon>
        <taxon>Metazoa</taxon>
        <taxon>Ecdysozoa</taxon>
        <taxon>Arthropoda</taxon>
        <taxon>Crustacea</taxon>
        <taxon>Multicrustacea</taxon>
        <taxon>Malacostraca</taxon>
        <taxon>Eumalacostraca</taxon>
        <taxon>Eucarida</taxon>
        <taxon>Decapoda</taxon>
        <taxon>Pleocyemata</taxon>
        <taxon>Brachyura</taxon>
        <taxon>Eubrachyura</taxon>
        <taxon>Portunoidea</taxon>
        <taxon>Portunidae</taxon>
        <taxon>Portuninae</taxon>
        <taxon>Portunus</taxon>
    </lineage>
</organism>
<name>A0A5B7FLC2_PORTR</name>
<comment type="caution">
    <text evidence="1">The sequence shown here is derived from an EMBL/GenBank/DDBJ whole genome shotgun (WGS) entry which is preliminary data.</text>
</comment>
<proteinExistence type="predicted"/>
<dbReference type="Proteomes" id="UP000324222">
    <property type="component" value="Unassembled WGS sequence"/>
</dbReference>
<dbReference type="AlphaFoldDB" id="A0A5B7FLC2"/>
<accession>A0A5B7FLC2</accession>
<protein>
    <submittedName>
        <fullName evidence="1">Uncharacterized protein</fullName>
    </submittedName>
</protein>
<dbReference type="EMBL" id="VSRR010006630">
    <property type="protein sequence ID" value="MPC45224.1"/>
    <property type="molecule type" value="Genomic_DNA"/>
</dbReference>
<sequence>MLRYLHSRGLHGLSLIRLKSSSCSASSKTRRAGQSTASLVVCTLGNLRMRQLELVPLLLVAAPTPPPA</sequence>